<keyword evidence="4" id="KW-0274">FAD</keyword>
<evidence type="ECO:0000256" key="2">
    <source>
        <dbReference type="ARBA" id="ARBA00009347"/>
    </source>
</evidence>
<dbReference type="SUPFAM" id="SSF47203">
    <property type="entry name" value="Acyl-CoA dehydrogenase C-terminal domain-like"/>
    <property type="match status" value="1"/>
</dbReference>
<evidence type="ECO:0000259" key="7">
    <source>
        <dbReference type="Pfam" id="PF02770"/>
    </source>
</evidence>
<dbReference type="GO" id="GO:0016627">
    <property type="term" value="F:oxidoreductase activity, acting on the CH-CH group of donors"/>
    <property type="evidence" value="ECO:0007669"/>
    <property type="project" value="InterPro"/>
</dbReference>
<evidence type="ECO:0000259" key="6">
    <source>
        <dbReference type="Pfam" id="PF00441"/>
    </source>
</evidence>
<evidence type="ECO:0000256" key="3">
    <source>
        <dbReference type="ARBA" id="ARBA00022630"/>
    </source>
</evidence>
<dbReference type="GO" id="GO:0050660">
    <property type="term" value="F:flavin adenine dinucleotide binding"/>
    <property type="evidence" value="ECO:0007669"/>
    <property type="project" value="InterPro"/>
</dbReference>
<reference evidence="9" key="1">
    <citation type="submission" date="2018-05" db="EMBL/GenBank/DDBJ databases">
        <authorList>
            <person name="Lanie J.A."/>
            <person name="Ng W.-L."/>
            <person name="Kazmierczak K.M."/>
            <person name="Andrzejewski T.M."/>
            <person name="Davidsen T.M."/>
            <person name="Wayne K.J."/>
            <person name="Tettelin H."/>
            <person name="Glass J.I."/>
            <person name="Rusch D."/>
            <person name="Podicherti R."/>
            <person name="Tsui H.-C.T."/>
            <person name="Winkler M.E."/>
        </authorList>
    </citation>
    <scope>NUCLEOTIDE SEQUENCE</scope>
</reference>
<dbReference type="InterPro" id="IPR052161">
    <property type="entry name" value="Mycobact_Acyl-CoA_DH"/>
</dbReference>
<dbReference type="Pfam" id="PF02771">
    <property type="entry name" value="Acyl-CoA_dh_N"/>
    <property type="match status" value="1"/>
</dbReference>
<name>A0A381N528_9ZZZZ</name>
<dbReference type="Gene3D" id="2.40.110.10">
    <property type="entry name" value="Butyryl-CoA Dehydrogenase, subunit A, domain 2"/>
    <property type="match status" value="1"/>
</dbReference>
<dbReference type="Pfam" id="PF00441">
    <property type="entry name" value="Acyl-CoA_dh_1"/>
    <property type="match status" value="1"/>
</dbReference>
<keyword evidence="5" id="KW-0560">Oxidoreductase</keyword>
<gene>
    <name evidence="9" type="ORF">METZ01_LOCUS1557</name>
</gene>
<accession>A0A381N528</accession>
<sequence>MANLDDFQQETRDWLEANCPAGAREAGPVPWGSTKIELDDASKKWLERMASRGWTVPSWPKEYGGAELSPDQYKILIDELKRINARPPLTGRGVNYIGPTILELGNDDQRERWLPGIARGEGGWAMGYSEPGAGSDLASLSMRAARHGDRYVINGRKIWTSDAMQADYIFVLARTAPDEPKHQGISLILVDMQQEGVQVRPIRLISGASPFNETLFEDAIAHASDVVGGVNNGWTVGKRLLQFERSTHAGINTSGSQGGRSQASTMPEQIRHHAKVVGSRIADPGIRARLIRYQQNDLAQRLTQQRVIEETRAHAPGFASSAVKLTGALHTQEGDELFLHASGTHGLDWGTTGSSIETSEIAKAWLRQKALTIAGGTKEIQLNIIAKRVLGLPD</sequence>
<evidence type="ECO:0000313" key="9">
    <source>
        <dbReference type="EMBL" id="SUZ48703.1"/>
    </source>
</evidence>
<proteinExistence type="inferred from homology"/>
<dbReference type="FunFam" id="2.40.110.10:FF:000011">
    <property type="entry name" value="Acyl-CoA dehydrogenase FadE34"/>
    <property type="match status" value="1"/>
</dbReference>
<feature type="domain" description="Acyl-CoA dehydrogenase/oxidase C-terminal" evidence="6">
    <location>
        <begin position="231"/>
        <end position="390"/>
    </location>
</feature>
<dbReference type="PANTHER" id="PTHR43292">
    <property type="entry name" value="ACYL-COA DEHYDROGENASE"/>
    <property type="match status" value="1"/>
</dbReference>
<dbReference type="Pfam" id="PF02770">
    <property type="entry name" value="Acyl-CoA_dh_M"/>
    <property type="match status" value="1"/>
</dbReference>
<evidence type="ECO:0000256" key="5">
    <source>
        <dbReference type="ARBA" id="ARBA00023002"/>
    </source>
</evidence>
<evidence type="ECO:0000256" key="4">
    <source>
        <dbReference type="ARBA" id="ARBA00022827"/>
    </source>
</evidence>
<dbReference type="InterPro" id="IPR013786">
    <property type="entry name" value="AcylCoA_DH/ox_N"/>
</dbReference>
<feature type="domain" description="Acyl-CoA oxidase/dehydrogenase middle" evidence="7">
    <location>
        <begin position="125"/>
        <end position="217"/>
    </location>
</feature>
<evidence type="ECO:0008006" key="10">
    <source>
        <dbReference type="Google" id="ProtNLM"/>
    </source>
</evidence>
<dbReference type="PANTHER" id="PTHR43292:SF3">
    <property type="entry name" value="ACYL-COA DEHYDROGENASE FADE29"/>
    <property type="match status" value="1"/>
</dbReference>
<dbReference type="InterPro" id="IPR009075">
    <property type="entry name" value="AcylCo_DH/oxidase_C"/>
</dbReference>
<dbReference type="Gene3D" id="1.10.540.10">
    <property type="entry name" value="Acyl-CoA dehydrogenase/oxidase, N-terminal domain"/>
    <property type="match status" value="1"/>
</dbReference>
<evidence type="ECO:0000259" key="8">
    <source>
        <dbReference type="Pfam" id="PF02771"/>
    </source>
</evidence>
<dbReference type="InterPro" id="IPR046373">
    <property type="entry name" value="Acyl-CoA_Oxase/DH_mid-dom_sf"/>
</dbReference>
<dbReference type="InterPro" id="IPR036250">
    <property type="entry name" value="AcylCo_DH-like_C"/>
</dbReference>
<dbReference type="Gene3D" id="1.20.140.10">
    <property type="entry name" value="Butyryl-CoA Dehydrogenase, subunit A, domain 3"/>
    <property type="match status" value="1"/>
</dbReference>
<protein>
    <recommendedName>
        <fullName evidence="10">Acyl-CoA dehydrogenase</fullName>
    </recommendedName>
</protein>
<feature type="domain" description="Acyl-CoA dehydrogenase/oxidase N-terminal" evidence="8">
    <location>
        <begin position="6"/>
        <end position="121"/>
    </location>
</feature>
<organism evidence="9">
    <name type="scientific">marine metagenome</name>
    <dbReference type="NCBI Taxonomy" id="408172"/>
    <lineage>
        <taxon>unclassified sequences</taxon>
        <taxon>metagenomes</taxon>
        <taxon>ecological metagenomes</taxon>
    </lineage>
</organism>
<dbReference type="InterPro" id="IPR009100">
    <property type="entry name" value="AcylCoA_DH/oxidase_NM_dom_sf"/>
</dbReference>
<dbReference type="GO" id="GO:0005886">
    <property type="term" value="C:plasma membrane"/>
    <property type="evidence" value="ECO:0007669"/>
    <property type="project" value="TreeGrafter"/>
</dbReference>
<dbReference type="SUPFAM" id="SSF56645">
    <property type="entry name" value="Acyl-CoA dehydrogenase NM domain-like"/>
    <property type="match status" value="1"/>
</dbReference>
<dbReference type="InterPro" id="IPR006091">
    <property type="entry name" value="Acyl-CoA_Oxase/DH_mid-dom"/>
</dbReference>
<dbReference type="EMBL" id="UINC01000081">
    <property type="protein sequence ID" value="SUZ48703.1"/>
    <property type="molecule type" value="Genomic_DNA"/>
</dbReference>
<keyword evidence="3" id="KW-0285">Flavoprotein</keyword>
<comment type="similarity">
    <text evidence="2">Belongs to the acyl-CoA dehydrogenase family.</text>
</comment>
<evidence type="ECO:0000256" key="1">
    <source>
        <dbReference type="ARBA" id="ARBA00001974"/>
    </source>
</evidence>
<comment type="cofactor">
    <cofactor evidence="1">
        <name>FAD</name>
        <dbReference type="ChEBI" id="CHEBI:57692"/>
    </cofactor>
</comment>
<dbReference type="InterPro" id="IPR037069">
    <property type="entry name" value="AcylCoA_DH/ox_N_sf"/>
</dbReference>
<dbReference type="AlphaFoldDB" id="A0A381N528"/>